<evidence type="ECO:0000259" key="6">
    <source>
        <dbReference type="PROSITE" id="PS50977"/>
    </source>
</evidence>
<protein>
    <submittedName>
        <fullName evidence="7">TetR family transcriptional regulator</fullName>
    </submittedName>
</protein>
<evidence type="ECO:0000313" key="8">
    <source>
        <dbReference type="Proteomes" id="UP000307768"/>
    </source>
</evidence>
<evidence type="ECO:0000256" key="4">
    <source>
        <dbReference type="PROSITE-ProRule" id="PRU00335"/>
    </source>
</evidence>
<evidence type="ECO:0000256" key="3">
    <source>
        <dbReference type="ARBA" id="ARBA00023163"/>
    </source>
</evidence>
<reference evidence="7 8" key="1">
    <citation type="submission" date="2019-09" db="EMBL/GenBank/DDBJ databases">
        <title>Mumia zhuanghuii sp. nov. isolated from the intestinal contents of plateau pika (Ochotona curzoniae) in the Qinghai-Tibet plateau of China.</title>
        <authorList>
            <person name="Tian Z."/>
        </authorList>
    </citation>
    <scope>NUCLEOTIDE SEQUENCE [LARGE SCALE GENOMIC DNA]</scope>
    <source>
        <strain evidence="8">350</strain>
    </source>
</reference>
<feature type="region of interest" description="Disordered" evidence="5">
    <location>
        <begin position="1"/>
        <end position="26"/>
    </location>
</feature>
<gene>
    <name evidence="7" type="ORF">FE697_020855</name>
</gene>
<dbReference type="RefSeq" id="WP_149771567.1">
    <property type="nucleotide sequence ID" value="NZ_VDFQ02000007.1"/>
</dbReference>
<dbReference type="Pfam" id="PF00440">
    <property type="entry name" value="TetR_N"/>
    <property type="match status" value="1"/>
</dbReference>
<keyword evidence="2 4" id="KW-0238">DNA-binding</keyword>
<sequence length="211" mass="23038">MTDEVSPPARTRTGRPPRSEQQKGELRTRVAHEAVRLFAQRGVTATTGEAIASAAGISVRTLWRHFPSKESCVRPFLDEALTGAAELLRHWPADTSLVDFLRQCYAAGVITPPGDELLTVLALMHREPALRTVWLEVHEDALPVFAELLAARWGASARSLEVRVHAATLNGALRAAVEEYERDADPREDPTACIFAHLDAALSAASRGFPT</sequence>
<dbReference type="OrthoDB" id="3235020at2"/>
<dbReference type="SUPFAM" id="SSF46689">
    <property type="entry name" value="Homeodomain-like"/>
    <property type="match status" value="1"/>
</dbReference>
<dbReference type="PRINTS" id="PR00455">
    <property type="entry name" value="HTHTETR"/>
</dbReference>
<dbReference type="Gene3D" id="1.10.357.10">
    <property type="entry name" value="Tetracycline Repressor, domain 2"/>
    <property type="match status" value="1"/>
</dbReference>
<keyword evidence="1" id="KW-0805">Transcription regulation</keyword>
<dbReference type="GO" id="GO:0003700">
    <property type="term" value="F:DNA-binding transcription factor activity"/>
    <property type="evidence" value="ECO:0007669"/>
    <property type="project" value="TreeGrafter"/>
</dbReference>
<name>A0A5Q6RJL3_9ACTN</name>
<feature type="compositionally biased region" description="Low complexity" evidence="5">
    <location>
        <begin position="7"/>
        <end position="16"/>
    </location>
</feature>
<evidence type="ECO:0000256" key="1">
    <source>
        <dbReference type="ARBA" id="ARBA00023015"/>
    </source>
</evidence>
<dbReference type="EMBL" id="VDFQ02000007">
    <property type="protein sequence ID" value="KAA1418278.1"/>
    <property type="molecule type" value="Genomic_DNA"/>
</dbReference>
<feature type="domain" description="HTH tetR-type" evidence="6">
    <location>
        <begin position="24"/>
        <end position="84"/>
    </location>
</feature>
<dbReference type="Pfam" id="PF17754">
    <property type="entry name" value="TetR_C_14"/>
    <property type="match status" value="1"/>
</dbReference>
<evidence type="ECO:0000313" key="7">
    <source>
        <dbReference type="EMBL" id="KAA1418278.1"/>
    </source>
</evidence>
<dbReference type="InterPro" id="IPR001647">
    <property type="entry name" value="HTH_TetR"/>
</dbReference>
<dbReference type="Proteomes" id="UP000307768">
    <property type="component" value="Unassembled WGS sequence"/>
</dbReference>
<evidence type="ECO:0000256" key="5">
    <source>
        <dbReference type="SAM" id="MobiDB-lite"/>
    </source>
</evidence>
<feature type="DNA-binding region" description="H-T-H motif" evidence="4">
    <location>
        <begin position="47"/>
        <end position="66"/>
    </location>
</feature>
<keyword evidence="3" id="KW-0804">Transcription</keyword>
<evidence type="ECO:0000256" key="2">
    <source>
        <dbReference type="ARBA" id="ARBA00023125"/>
    </source>
</evidence>
<dbReference type="PANTHER" id="PTHR30055">
    <property type="entry name" value="HTH-TYPE TRANSCRIPTIONAL REGULATOR RUTR"/>
    <property type="match status" value="1"/>
</dbReference>
<organism evidence="7 8">
    <name type="scientific">Mumia zhuanghuii</name>
    <dbReference type="NCBI Taxonomy" id="2585211"/>
    <lineage>
        <taxon>Bacteria</taxon>
        <taxon>Bacillati</taxon>
        <taxon>Actinomycetota</taxon>
        <taxon>Actinomycetes</taxon>
        <taxon>Propionibacteriales</taxon>
        <taxon>Nocardioidaceae</taxon>
        <taxon>Mumia</taxon>
    </lineage>
</organism>
<accession>A0A5Q6RJL3</accession>
<dbReference type="InterPro" id="IPR050109">
    <property type="entry name" value="HTH-type_TetR-like_transc_reg"/>
</dbReference>
<dbReference type="AlphaFoldDB" id="A0A5Q6RJL3"/>
<dbReference type="GO" id="GO:0000976">
    <property type="term" value="F:transcription cis-regulatory region binding"/>
    <property type="evidence" value="ECO:0007669"/>
    <property type="project" value="TreeGrafter"/>
</dbReference>
<dbReference type="InterPro" id="IPR009057">
    <property type="entry name" value="Homeodomain-like_sf"/>
</dbReference>
<dbReference type="InterPro" id="IPR041347">
    <property type="entry name" value="MftR_C"/>
</dbReference>
<proteinExistence type="predicted"/>
<dbReference type="PROSITE" id="PS50977">
    <property type="entry name" value="HTH_TETR_2"/>
    <property type="match status" value="1"/>
</dbReference>
<feature type="compositionally biased region" description="Basic and acidic residues" evidence="5">
    <location>
        <begin position="17"/>
        <end position="26"/>
    </location>
</feature>
<dbReference type="PANTHER" id="PTHR30055:SF238">
    <property type="entry name" value="MYCOFACTOCIN BIOSYNTHESIS TRANSCRIPTIONAL REGULATOR MFTR-RELATED"/>
    <property type="match status" value="1"/>
</dbReference>
<comment type="caution">
    <text evidence="7">The sequence shown here is derived from an EMBL/GenBank/DDBJ whole genome shotgun (WGS) entry which is preliminary data.</text>
</comment>